<name>A0A158GC92_9BURK</name>
<evidence type="ECO:0000256" key="2">
    <source>
        <dbReference type="ARBA" id="ARBA00023125"/>
    </source>
</evidence>
<evidence type="ECO:0000259" key="5">
    <source>
        <dbReference type="Pfam" id="PF07022"/>
    </source>
</evidence>
<dbReference type="CDD" id="cd06529">
    <property type="entry name" value="S24_LexA-like"/>
    <property type="match status" value="1"/>
</dbReference>
<proteinExistence type="predicted"/>
<dbReference type="EMBL" id="JBIYDN010000005">
    <property type="protein sequence ID" value="MFK4442032.1"/>
    <property type="molecule type" value="Genomic_DNA"/>
</dbReference>
<keyword evidence="1" id="KW-0805">Transcription regulation</keyword>
<dbReference type="Gene3D" id="1.10.260.40">
    <property type="entry name" value="lambda repressor-like DNA-binding domains"/>
    <property type="match status" value="1"/>
</dbReference>
<evidence type="ECO:0000313" key="6">
    <source>
        <dbReference type="EMBL" id="MFK4442032.1"/>
    </source>
</evidence>
<dbReference type="InterPro" id="IPR015927">
    <property type="entry name" value="Peptidase_S24_S26A/B/C"/>
</dbReference>
<dbReference type="EMBL" id="FCOK02000011">
    <property type="protein sequence ID" value="SAL29000.1"/>
    <property type="molecule type" value="Genomic_DNA"/>
</dbReference>
<keyword evidence="9" id="KW-1185">Reference proteome</keyword>
<dbReference type="PANTHER" id="PTHR40661">
    <property type="match status" value="1"/>
</dbReference>
<dbReference type="Gene3D" id="2.10.109.10">
    <property type="entry name" value="Umud Fragment, subunit A"/>
    <property type="match status" value="1"/>
</dbReference>
<evidence type="ECO:0000259" key="4">
    <source>
        <dbReference type="Pfam" id="PF00717"/>
    </source>
</evidence>
<dbReference type="Proteomes" id="UP000054683">
    <property type="component" value="Unassembled WGS sequence"/>
</dbReference>
<dbReference type="Proteomes" id="UP001620514">
    <property type="component" value="Unassembled WGS sequence"/>
</dbReference>
<keyword evidence="3" id="KW-0804">Transcription</keyword>
<evidence type="ECO:0000256" key="3">
    <source>
        <dbReference type="ARBA" id="ARBA00023163"/>
    </source>
</evidence>
<dbReference type="PANTHER" id="PTHR40661:SF3">
    <property type="entry name" value="FELS-1 PROPHAGE TRANSCRIPTIONAL REGULATOR"/>
    <property type="match status" value="1"/>
</dbReference>
<dbReference type="Pfam" id="PF00717">
    <property type="entry name" value="Peptidase_S24"/>
    <property type="match status" value="1"/>
</dbReference>
<evidence type="ECO:0000313" key="7">
    <source>
        <dbReference type="EMBL" id="SAL29000.1"/>
    </source>
</evidence>
<evidence type="ECO:0000313" key="8">
    <source>
        <dbReference type="Proteomes" id="UP000054683"/>
    </source>
</evidence>
<dbReference type="InterPro" id="IPR036286">
    <property type="entry name" value="LexA/Signal_pep-like_sf"/>
</dbReference>
<dbReference type="GO" id="GO:0003677">
    <property type="term" value="F:DNA binding"/>
    <property type="evidence" value="ECO:0007669"/>
    <property type="project" value="UniProtKB-KW"/>
</dbReference>
<dbReference type="SUPFAM" id="SSF51306">
    <property type="entry name" value="LexA/Signal peptidase"/>
    <property type="match status" value="1"/>
</dbReference>
<dbReference type="Pfam" id="PF07022">
    <property type="entry name" value="Phage_CI_repr"/>
    <property type="match status" value="1"/>
</dbReference>
<evidence type="ECO:0000256" key="1">
    <source>
        <dbReference type="ARBA" id="ARBA00023015"/>
    </source>
</evidence>
<dbReference type="InterPro" id="IPR039418">
    <property type="entry name" value="LexA-like"/>
</dbReference>
<reference evidence="6 9" key="2">
    <citation type="submission" date="2024-10" db="EMBL/GenBank/DDBJ databases">
        <authorList>
            <person name="Deangelis K."/>
            <person name="Huntemann M."/>
            <person name="Clum A."/>
            <person name="Wang J."/>
            <person name="Palaniappan K."/>
            <person name="Ritter S."/>
            <person name="Chen I.-M."/>
            <person name="Stamatis D."/>
            <person name="Reddy T."/>
            <person name="O'Malley R."/>
            <person name="Daum C."/>
            <person name="Ng V."/>
            <person name="Ivanova N."/>
            <person name="Kyrpides N."/>
            <person name="Woyke T."/>
        </authorList>
    </citation>
    <scope>NUCLEOTIDE SEQUENCE [LARGE SCALE GENOMIC DNA]</scope>
    <source>
        <strain evidence="6 9">GAS97</strain>
    </source>
</reference>
<organism evidence="7 8">
    <name type="scientific">Caballeronia udeis</name>
    <dbReference type="NCBI Taxonomy" id="1232866"/>
    <lineage>
        <taxon>Bacteria</taxon>
        <taxon>Pseudomonadati</taxon>
        <taxon>Pseudomonadota</taxon>
        <taxon>Betaproteobacteria</taxon>
        <taxon>Burkholderiales</taxon>
        <taxon>Burkholderiaceae</taxon>
        <taxon>Caballeronia</taxon>
    </lineage>
</organism>
<dbReference type="AlphaFoldDB" id="A0A158GC92"/>
<reference evidence="7 8" key="1">
    <citation type="submission" date="2016-01" db="EMBL/GenBank/DDBJ databases">
        <authorList>
            <person name="Oliw E.H."/>
        </authorList>
    </citation>
    <scope>NUCLEOTIDE SEQUENCE [LARGE SCALE GENOMIC DNA]</scope>
    <source>
        <strain evidence="7">LMG 27134</strain>
    </source>
</reference>
<dbReference type="GO" id="GO:0045892">
    <property type="term" value="P:negative regulation of DNA-templated transcription"/>
    <property type="evidence" value="ECO:0007669"/>
    <property type="project" value="InterPro"/>
</dbReference>
<feature type="domain" description="Bacteriophage CI repressor N-terminal" evidence="5">
    <location>
        <begin position="10"/>
        <end position="72"/>
    </location>
</feature>
<accession>A0A158GC92</accession>
<evidence type="ECO:0000313" key="9">
    <source>
        <dbReference type="Proteomes" id="UP001620514"/>
    </source>
</evidence>
<feature type="domain" description="Peptidase S24/S26A/S26B/S26C" evidence="4">
    <location>
        <begin position="113"/>
        <end position="212"/>
    </location>
</feature>
<sequence>MNEKKALIQAIVDRMKDVVGVSKDVELAEVIGASRSTPAVWKIRDRVPYAECAAIAEKYGVSLDWLILGRGLPGIEEPESFLHLPVAATPDSGYVEFPAFDMPSFIDGETAQWSMRLPREWVEREGLSTADTIAMRIPGNCMAPTISDGDVVLVDRRPRDIDGVYIVRVGESLRVRRVQRMYGGALHLLCDNPDYETDVIDVDQADAVDFIGYCFAHLTHAC</sequence>
<dbReference type="OrthoDB" id="9021722at2"/>
<dbReference type="InterPro" id="IPR010982">
    <property type="entry name" value="Lambda_DNA-bd_dom_sf"/>
</dbReference>
<dbReference type="InterPro" id="IPR010744">
    <property type="entry name" value="Phage_CI_N"/>
</dbReference>
<dbReference type="RefSeq" id="WP_062084941.1">
    <property type="nucleotide sequence ID" value="NZ_FCOK02000011.1"/>
</dbReference>
<reference evidence="6 9" key="3">
    <citation type="submission" date="2024-11" db="EMBL/GenBank/DDBJ databases">
        <title>Using genomics to understand microbial adaptation to soil warming.</title>
        <authorList>
            <person name="Deangelis K.M. PhD."/>
        </authorList>
    </citation>
    <scope>NUCLEOTIDE SEQUENCE [LARGE SCALE GENOMIC DNA]</scope>
    <source>
        <strain evidence="6 9">GAS97</strain>
    </source>
</reference>
<keyword evidence="2" id="KW-0238">DNA-binding</keyword>
<protein>
    <submittedName>
        <fullName evidence="7">Putative phage repressor</fullName>
    </submittedName>
</protein>
<gene>
    <name evidence="6" type="ORF">ABH943_002047</name>
    <name evidence="7" type="ORF">AWB69_02275</name>
</gene>